<evidence type="ECO:0000256" key="2">
    <source>
        <dbReference type="ARBA" id="ARBA00022475"/>
    </source>
</evidence>
<dbReference type="InterPro" id="IPR050833">
    <property type="entry name" value="Poly_Biosynth_Transport"/>
</dbReference>
<evidence type="ECO:0000256" key="3">
    <source>
        <dbReference type="ARBA" id="ARBA00022692"/>
    </source>
</evidence>
<keyword evidence="3 6" id="KW-0812">Transmembrane</keyword>
<evidence type="ECO:0000256" key="5">
    <source>
        <dbReference type="ARBA" id="ARBA00023136"/>
    </source>
</evidence>
<feature type="transmembrane region" description="Helical" evidence="6">
    <location>
        <begin position="156"/>
        <end position="176"/>
    </location>
</feature>
<accession>A0A645HL64</accession>
<keyword evidence="5 6" id="KW-0472">Membrane</keyword>
<reference evidence="7" key="1">
    <citation type="submission" date="2019-08" db="EMBL/GenBank/DDBJ databases">
        <authorList>
            <person name="Kucharzyk K."/>
            <person name="Murdoch R.W."/>
            <person name="Higgins S."/>
            <person name="Loffler F."/>
        </authorList>
    </citation>
    <scope>NUCLEOTIDE SEQUENCE</scope>
</reference>
<evidence type="ECO:0000313" key="7">
    <source>
        <dbReference type="EMBL" id="MPN39731.1"/>
    </source>
</evidence>
<dbReference type="EMBL" id="VSSQ01095719">
    <property type="protein sequence ID" value="MPN39731.1"/>
    <property type="molecule type" value="Genomic_DNA"/>
</dbReference>
<feature type="transmembrane region" description="Helical" evidence="6">
    <location>
        <begin position="78"/>
        <end position="103"/>
    </location>
</feature>
<proteinExistence type="predicted"/>
<feature type="transmembrane region" description="Helical" evidence="6">
    <location>
        <begin position="53"/>
        <end position="72"/>
    </location>
</feature>
<dbReference type="GO" id="GO:0005886">
    <property type="term" value="C:plasma membrane"/>
    <property type="evidence" value="ECO:0007669"/>
    <property type="project" value="UniProtKB-SubCell"/>
</dbReference>
<feature type="transmembrane region" description="Helical" evidence="6">
    <location>
        <begin position="27"/>
        <end position="46"/>
    </location>
</feature>
<evidence type="ECO:0000256" key="6">
    <source>
        <dbReference type="SAM" id="Phobius"/>
    </source>
</evidence>
<gene>
    <name evidence="7" type="ORF">SDC9_187260</name>
</gene>
<protein>
    <submittedName>
        <fullName evidence="7">Uncharacterized protein</fullName>
    </submittedName>
</protein>
<dbReference type="PANTHER" id="PTHR30250:SF11">
    <property type="entry name" value="O-ANTIGEN TRANSPORTER-RELATED"/>
    <property type="match status" value="1"/>
</dbReference>
<organism evidence="7">
    <name type="scientific">bioreactor metagenome</name>
    <dbReference type="NCBI Taxonomy" id="1076179"/>
    <lineage>
        <taxon>unclassified sequences</taxon>
        <taxon>metagenomes</taxon>
        <taxon>ecological metagenomes</taxon>
    </lineage>
</organism>
<keyword evidence="2" id="KW-1003">Cell membrane</keyword>
<dbReference type="AlphaFoldDB" id="A0A645HL64"/>
<name>A0A645HL64_9ZZZZ</name>
<keyword evidence="4 6" id="KW-1133">Transmembrane helix</keyword>
<dbReference type="PANTHER" id="PTHR30250">
    <property type="entry name" value="PST FAMILY PREDICTED COLANIC ACID TRANSPORTER"/>
    <property type="match status" value="1"/>
</dbReference>
<evidence type="ECO:0000256" key="1">
    <source>
        <dbReference type="ARBA" id="ARBA00004651"/>
    </source>
</evidence>
<sequence length="197" mass="21422">MLSGPILLLLYPAQVQDAIACAPLLRVQGVACIFICLMNLTNAILQSYGKEKLPIWTMIMGGVTKIVMNYFLVGNPNINIMGAPISTLCCYLVIAGLNLYFVWKYSPEKPRYLQIFVKPAAASVLMGVSAWAMYGLLSRALSGGRSEYLGNAVSTLGAIFVAVAVYGILVLALRILRAEDLESIPHGKKLAKILRLK</sequence>
<evidence type="ECO:0000256" key="4">
    <source>
        <dbReference type="ARBA" id="ARBA00022989"/>
    </source>
</evidence>
<comment type="caution">
    <text evidence="7">The sequence shown here is derived from an EMBL/GenBank/DDBJ whole genome shotgun (WGS) entry which is preliminary data.</text>
</comment>
<comment type="subcellular location">
    <subcellularLocation>
        <location evidence="1">Cell membrane</location>
        <topology evidence="1">Multi-pass membrane protein</topology>
    </subcellularLocation>
</comment>
<feature type="transmembrane region" description="Helical" evidence="6">
    <location>
        <begin position="115"/>
        <end position="136"/>
    </location>
</feature>